<dbReference type="KEGG" id="amr:AM1_1331"/>
<feature type="domain" description="SnoaL-like" evidence="1">
    <location>
        <begin position="3"/>
        <end position="113"/>
    </location>
</feature>
<evidence type="ECO:0000259" key="1">
    <source>
        <dbReference type="Pfam" id="PF13577"/>
    </source>
</evidence>
<dbReference type="eggNOG" id="COG3631">
    <property type="taxonomic scope" value="Bacteria"/>
</dbReference>
<sequence length="141" mass="15994">MIHAIDQLDWPAVRYEFADTVDIDYTSLTGGEPETIPADKLMERWQGLLPGFQATQHLLGSFQVEVEDKAAAIETHVRAYHYIDDAPDSDVWMVAGHYQFQMALQGGRWVIAAIKLVVFYQEGNFELPTLAQTRAIETPRQ</sequence>
<accession>B0C5C5</accession>
<dbReference type="Proteomes" id="UP000000268">
    <property type="component" value="Chromosome"/>
</dbReference>
<protein>
    <recommendedName>
        <fullName evidence="1">SnoaL-like domain-containing protein</fullName>
    </recommendedName>
</protein>
<dbReference type="EMBL" id="CP000828">
    <property type="protein sequence ID" value="ABW26365.1"/>
    <property type="molecule type" value="Genomic_DNA"/>
</dbReference>
<dbReference type="Gene3D" id="3.10.450.50">
    <property type="match status" value="1"/>
</dbReference>
<name>B0C5C5_ACAM1</name>
<proteinExistence type="predicted"/>
<dbReference type="HOGENOM" id="CLU_106738_10_3_3"/>
<organism evidence="2 3">
    <name type="scientific">Acaryochloris marina (strain MBIC 11017)</name>
    <dbReference type="NCBI Taxonomy" id="329726"/>
    <lineage>
        <taxon>Bacteria</taxon>
        <taxon>Bacillati</taxon>
        <taxon>Cyanobacteriota</taxon>
        <taxon>Cyanophyceae</taxon>
        <taxon>Acaryochloridales</taxon>
        <taxon>Acaryochloridaceae</taxon>
        <taxon>Acaryochloris</taxon>
    </lineage>
</organism>
<dbReference type="SUPFAM" id="SSF54427">
    <property type="entry name" value="NTF2-like"/>
    <property type="match status" value="1"/>
</dbReference>
<dbReference type="AlphaFoldDB" id="B0C5C5"/>
<dbReference type="InterPro" id="IPR037401">
    <property type="entry name" value="SnoaL-like"/>
</dbReference>
<evidence type="ECO:0000313" key="2">
    <source>
        <dbReference type="EMBL" id="ABW26365.1"/>
    </source>
</evidence>
<keyword evidence="3" id="KW-1185">Reference proteome</keyword>
<evidence type="ECO:0000313" key="3">
    <source>
        <dbReference type="Proteomes" id="UP000000268"/>
    </source>
</evidence>
<gene>
    <name evidence="2" type="ordered locus">AM1_1331</name>
</gene>
<dbReference type="Pfam" id="PF13577">
    <property type="entry name" value="SnoaL_4"/>
    <property type="match status" value="1"/>
</dbReference>
<reference evidence="2 3" key="1">
    <citation type="journal article" date="2008" name="Proc. Natl. Acad. Sci. U.S.A.">
        <title>Niche adaptation and genome expansion in the chlorophyll d-producing cyanobacterium Acaryochloris marina.</title>
        <authorList>
            <person name="Swingley W.D."/>
            <person name="Chen M."/>
            <person name="Cheung P.C."/>
            <person name="Conrad A.L."/>
            <person name="Dejesa L.C."/>
            <person name="Hao J."/>
            <person name="Honchak B.M."/>
            <person name="Karbach L.E."/>
            <person name="Kurdoglu A."/>
            <person name="Lahiri S."/>
            <person name="Mastrian S.D."/>
            <person name="Miyashita H."/>
            <person name="Page L."/>
            <person name="Ramakrishna P."/>
            <person name="Satoh S."/>
            <person name="Sattley W.M."/>
            <person name="Shimada Y."/>
            <person name="Taylor H.L."/>
            <person name="Tomo T."/>
            <person name="Tsuchiya T."/>
            <person name="Wang Z.T."/>
            <person name="Raymond J."/>
            <person name="Mimuro M."/>
            <person name="Blankenship R.E."/>
            <person name="Touchman J.W."/>
        </authorList>
    </citation>
    <scope>NUCLEOTIDE SEQUENCE [LARGE SCALE GENOMIC DNA]</scope>
    <source>
        <strain evidence="3">MBIC 11017</strain>
    </source>
</reference>
<dbReference type="InterPro" id="IPR032710">
    <property type="entry name" value="NTF2-like_dom_sf"/>
</dbReference>
<dbReference type="STRING" id="329726.AM1_1331"/>